<dbReference type="EMBL" id="DQ491001">
    <property type="protein sequence ID" value="ABT14265.1"/>
    <property type="molecule type" value="Genomic_DNA"/>
</dbReference>
<protein>
    <submittedName>
        <fullName evidence="2">Uncharacterized protein m711L</fullName>
    </submittedName>
</protein>
<organism evidence="2 3">
    <name type="scientific">Paramecium bursaria Chlorella virus MT325</name>
    <name type="common">PBCV-MT325</name>
    <dbReference type="NCBI Taxonomy" id="346932"/>
    <lineage>
        <taxon>Viruses</taxon>
        <taxon>Varidnaviria</taxon>
        <taxon>Bamfordvirae</taxon>
        <taxon>Nucleocytoviricota</taxon>
        <taxon>Megaviricetes</taxon>
        <taxon>Algavirales</taxon>
        <taxon>Phycodnaviridae</taxon>
        <taxon>Chlorovirus</taxon>
        <taxon>Chlorovirus conductrix</taxon>
        <taxon>Paramecium bursaria Chlorella virus A1</taxon>
    </lineage>
</organism>
<evidence type="ECO:0000313" key="2">
    <source>
        <dbReference type="EMBL" id="ABT14265.1"/>
    </source>
</evidence>
<reference evidence="2 3" key="1">
    <citation type="journal article" date="2007" name="Virology">
        <title>Sequence and annotation of the 314-kb MT325 and the 321-kb FR483 viruses that infect Chlorella Pbi.</title>
        <authorList>
            <person name="Fitzgerald L.A."/>
            <person name="Graves M.V."/>
            <person name="Li X."/>
            <person name="Feldblyum T."/>
            <person name="Hartigan J."/>
            <person name="Van Etten J.L."/>
        </authorList>
    </citation>
    <scope>NUCLEOTIDE SEQUENCE [LARGE SCALE GENOMIC DNA]</scope>
    <source>
        <strain evidence="2 3">MT325</strain>
    </source>
</reference>
<gene>
    <name evidence="2" type="primary">m711L</name>
    <name evidence="2" type="ORF">MT325_m711L</name>
</gene>
<evidence type="ECO:0000313" key="3">
    <source>
        <dbReference type="Proteomes" id="UP000246715"/>
    </source>
</evidence>
<name>A7IV91_PBCVM</name>
<proteinExistence type="predicted"/>
<evidence type="ECO:0000256" key="1">
    <source>
        <dbReference type="SAM" id="MobiDB-lite"/>
    </source>
</evidence>
<accession>A7IV91</accession>
<dbReference type="Proteomes" id="UP000246715">
    <property type="component" value="Segment"/>
</dbReference>
<feature type="region of interest" description="Disordered" evidence="1">
    <location>
        <begin position="1"/>
        <end position="21"/>
    </location>
</feature>
<organismHost>
    <name type="scientific">Paramecium bursaria</name>
    <dbReference type="NCBI Taxonomy" id="74790"/>
</organismHost>
<sequence length="127" mass="14366">MMFSMGVPTKRSSARRKRRISIPDGLSSRSLDRLPVDMGVLMRKSSNFPRDLNHSRVSIAYLMLQGNKRLLISLPVCLVSVKPNRDTPHPRRSLCSSMNSFHLNVSLKRFLPPVSTYLYLSPLLVVG</sequence>